<dbReference type="AlphaFoldDB" id="A0AAD7ZTR6"/>
<feature type="non-terminal residue" evidence="2">
    <location>
        <position position="1"/>
    </location>
</feature>
<keyword evidence="1" id="KW-0812">Transmembrane</keyword>
<accession>A0AAD7ZTR6</accession>
<evidence type="ECO:0000313" key="3">
    <source>
        <dbReference type="Proteomes" id="UP001233999"/>
    </source>
</evidence>
<gene>
    <name evidence="2" type="ORF">L9F63_019648</name>
</gene>
<keyword evidence="1" id="KW-0472">Membrane</keyword>
<comment type="caution">
    <text evidence="2">The sequence shown here is derived from an EMBL/GenBank/DDBJ whole genome shotgun (WGS) entry which is preliminary data.</text>
</comment>
<keyword evidence="1" id="KW-1133">Transmembrane helix</keyword>
<organism evidence="2 3">
    <name type="scientific">Diploptera punctata</name>
    <name type="common">Pacific beetle cockroach</name>
    <dbReference type="NCBI Taxonomy" id="6984"/>
    <lineage>
        <taxon>Eukaryota</taxon>
        <taxon>Metazoa</taxon>
        <taxon>Ecdysozoa</taxon>
        <taxon>Arthropoda</taxon>
        <taxon>Hexapoda</taxon>
        <taxon>Insecta</taxon>
        <taxon>Pterygota</taxon>
        <taxon>Neoptera</taxon>
        <taxon>Polyneoptera</taxon>
        <taxon>Dictyoptera</taxon>
        <taxon>Blattodea</taxon>
        <taxon>Blaberoidea</taxon>
        <taxon>Blaberidae</taxon>
        <taxon>Diplopterinae</taxon>
        <taxon>Diploptera</taxon>
    </lineage>
</organism>
<feature type="non-terminal residue" evidence="2">
    <location>
        <position position="52"/>
    </location>
</feature>
<evidence type="ECO:0000256" key="1">
    <source>
        <dbReference type="SAM" id="Phobius"/>
    </source>
</evidence>
<keyword evidence="3" id="KW-1185">Reference proteome</keyword>
<reference evidence="2" key="2">
    <citation type="submission" date="2023-05" db="EMBL/GenBank/DDBJ databases">
        <authorList>
            <person name="Fouks B."/>
        </authorList>
    </citation>
    <scope>NUCLEOTIDE SEQUENCE</scope>
    <source>
        <strain evidence="2">Stay&amp;Tobe</strain>
        <tissue evidence="2">Testes</tissue>
    </source>
</reference>
<proteinExistence type="predicted"/>
<dbReference type="Proteomes" id="UP001233999">
    <property type="component" value="Unassembled WGS sequence"/>
</dbReference>
<sequence length="52" mass="6184">SHERTYHAYICLHFVCQTLKMQPLFFLILFLFRDVSYQCQFIVILISAVSSL</sequence>
<feature type="transmembrane region" description="Helical" evidence="1">
    <location>
        <begin position="6"/>
        <end position="32"/>
    </location>
</feature>
<evidence type="ECO:0000313" key="2">
    <source>
        <dbReference type="EMBL" id="KAJ9586760.1"/>
    </source>
</evidence>
<dbReference type="EMBL" id="JASPKZ010006846">
    <property type="protein sequence ID" value="KAJ9586760.1"/>
    <property type="molecule type" value="Genomic_DNA"/>
</dbReference>
<name>A0AAD7ZTR6_DIPPU</name>
<reference evidence="2" key="1">
    <citation type="journal article" date="2023" name="IScience">
        <title>Live-bearing cockroach genome reveals convergent evolutionary mechanisms linked to viviparity in insects and beyond.</title>
        <authorList>
            <person name="Fouks B."/>
            <person name="Harrison M.C."/>
            <person name="Mikhailova A.A."/>
            <person name="Marchal E."/>
            <person name="English S."/>
            <person name="Carruthers M."/>
            <person name="Jennings E.C."/>
            <person name="Chiamaka E.L."/>
            <person name="Frigard R.A."/>
            <person name="Pippel M."/>
            <person name="Attardo G.M."/>
            <person name="Benoit J.B."/>
            <person name="Bornberg-Bauer E."/>
            <person name="Tobe S.S."/>
        </authorList>
    </citation>
    <scope>NUCLEOTIDE SEQUENCE</scope>
    <source>
        <strain evidence="2">Stay&amp;Tobe</strain>
    </source>
</reference>
<protein>
    <submittedName>
        <fullName evidence="2">Uncharacterized protein</fullName>
    </submittedName>
</protein>